<feature type="compositionally biased region" description="Basic and acidic residues" evidence="12">
    <location>
        <begin position="14"/>
        <end position="26"/>
    </location>
</feature>
<dbReference type="PANTHER" id="PTHR37984:SF5">
    <property type="entry name" value="PROTEIN NYNRIN-LIKE"/>
    <property type="match status" value="1"/>
</dbReference>
<dbReference type="Gene3D" id="1.10.340.70">
    <property type="match status" value="1"/>
</dbReference>
<dbReference type="GO" id="GO:0015074">
    <property type="term" value="P:DNA integration"/>
    <property type="evidence" value="ECO:0007669"/>
    <property type="project" value="InterPro"/>
</dbReference>
<feature type="compositionally biased region" description="Basic and acidic residues" evidence="12">
    <location>
        <begin position="95"/>
        <end position="115"/>
    </location>
</feature>
<keyword evidence="7" id="KW-0064">Aspartyl protease</keyword>
<keyword evidence="3" id="KW-0645">Protease</keyword>
<dbReference type="Pfam" id="PF00665">
    <property type="entry name" value="rve"/>
    <property type="match status" value="1"/>
</dbReference>
<dbReference type="GO" id="GO:0003676">
    <property type="term" value="F:nucleic acid binding"/>
    <property type="evidence" value="ECO:0007669"/>
    <property type="project" value="InterPro"/>
</dbReference>
<feature type="region of interest" description="Disordered" evidence="12">
    <location>
        <begin position="95"/>
        <end position="157"/>
    </location>
</feature>
<dbReference type="Gene3D" id="3.30.70.270">
    <property type="match status" value="2"/>
</dbReference>
<evidence type="ECO:0000256" key="6">
    <source>
        <dbReference type="ARBA" id="ARBA00022722"/>
    </source>
</evidence>
<dbReference type="FunFam" id="1.10.340.70:FF:000001">
    <property type="entry name" value="Retrovirus-related Pol polyprotein from transposon gypsy-like Protein"/>
    <property type="match status" value="1"/>
</dbReference>
<keyword evidence="6" id="KW-0540">Nuclease</keyword>
<dbReference type="InterPro" id="IPR041588">
    <property type="entry name" value="Integrase_H2C2"/>
</dbReference>
<dbReference type="InterPro" id="IPR043128">
    <property type="entry name" value="Rev_trsase/Diguanyl_cyclase"/>
</dbReference>
<evidence type="ECO:0000256" key="8">
    <source>
        <dbReference type="ARBA" id="ARBA00022759"/>
    </source>
</evidence>
<dbReference type="GO" id="GO:0042575">
    <property type="term" value="C:DNA polymerase complex"/>
    <property type="evidence" value="ECO:0007669"/>
    <property type="project" value="UniProtKB-ARBA"/>
</dbReference>
<evidence type="ECO:0000259" key="14">
    <source>
        <dbReference type="PROSITE" id="PS50994"/>
    </source>
</evidence>
<dbReference type="CDD" id="cd00303">
    <property type="entry name" value="retropepsin_like"/>
    <property type="match status" value="1"/>
</dbReference>
<evidence type="ECO:0000256" key="11">
    <source>
        <dbReference type="ARBA" id="ARBA00023268"/>
    </source>
</evidence>
<organism evidence="15 16">
    <name type="scientific">Plutella xylostella</name>
    <name type="common">Diamondback moth</name>
    <name type="synonym">Plutella maculipennis</name>
    <dbReference type="NCBI Taxonomy" id="51655"/>
    <lineage>
        <taxon>Eukaryota</taxon>
        <taxon>Metazoa</taxon>
        <taxon>Ecdysozoa</taxon>
        <taxon>Arthropoda</taxon>
        <taxon>Hexapoda</taxon>
        <taxon>Insecta</taxon>
        <taxon>Pterygota</taxon>
        <taxon>Neoptera</taxon>
        <taxon>Endopterygota</taxon>
        <taxon>Lepidoptera</taxon>
        <taxon>Glossata</taxon>
        <taxon>Ditrysia</taxon>
        <taxon>Yponomeutoidea</taxon>
        <taxon>Plutellidae</taxon>
        <taxon>Plutella</taxon>
    </lineage>
</organism>
<feature type="domain" description="Reverse transcriptase" evidence="13">
    <location>
        <begin position="754"/>
        <end position="933"/>
    </location>
</feature>
<feature type="compositionally biased region" description="Basic residues" evidence="12">
    <location>
        <begin position="62"/>
        <end position="71"/>
    </location>
</feature>
<dbReference type="EMBL" id="CAJHNJ030000010">
    <property type="protein sequence ID" value="CAG9107282.1"/>
    <property type="molecule type" value="Genomic_DNA"/>
</dbReference>
<dbReference type="GO" id="GO:0004190">
    <property type="term" value="F:aspartic-type endopeptidase activity"/>
    <property type="evidence" value="ECO:0007669"/>
    <property type="project" value="UniProtKB-KW"/>
</dbReference>
<dbReference type="PROSITE" id="PS50994">
    <property type="entry name" value="INTEGRASE"/>
    <property type="match status" value="1"/>
</dbReference>
<dbReference type="FunFam" id="3.30.420.10:FF:000032">
    <property type="entry name" value="Retrovirus-related Pol polyprotein from transposon 297-like Protein"/>
    <property type="match status" value="1"/>
</dbReference>
<protein>
    <recommendedName>
        <fullName evidence="1">RNA-directed DNA polymerase</fullName>
        <ecNumber evidence="1">2.7.7.49</ecNumber>
    </recommendedName>
</protein>
<dbReference type="InterPro" id="IPR043502">
    <property type="entry name" value="DNA/RNA_pol_sf"/>
</dbReference>
<dbReference type="GO" id="GO:0008270">
    <property type="term" value="F:zinc ion binding"/>
    <property type="evidence" value="ECO:0007669"/>
    <property type="project" value="InterPro"/>
</dbReference>
<dbReference type="SUPFAM" id="SSF56672">
    <property type="entry name" value="DNA/RNA polymerases"/>
    <property type="match status" value="1"/>
</dbReference>
<keyword evidence="8" id="KW-0255">Endonuclease</keyword>
<evidence type="ECO:0000313" key="15">
    <source>
        <dbReference type="EMBL" id="CAG9107282.1"/>
    </source>
</evidence>
<evidence type="ECO:0000259" key="13">
    <source>
        <dbReference type="PROSITE" id="PS50878"/>
    </source>
</evidence>
<dbReference type="GO" id="GO:0003964">
    <property type="term" value="F:RNA-directed DNA polymerase activity"/>
    <property type="evidence" value="ECO:0007669"/>
    <property type="project" value="UniProtKB-KW"/>
</dbReference>
<keyword evidence="2" id="KW-0813">Transport</keyword>
<evidence type="ECO:0000256" key="12">
    <source>
        <dbReference type="SAM" id="MobiDB-lite"/>
    </source>
</evidence>
<dbReference type="InterPro" id="IPR039481">
    <property type="entry name" value="EXOC2/Sec5_N_dom"/>
</dbReference>
<evidence type="ECO:0000256" key="1">
    <source>
        <dbReference type="ARBA" id="ARBA00012493"/>
    </source>
</evidence>
<feature type="compositionally biased region" description="Polar residues" evidence="12">
    <location>
        <begin position="138"/>
        <end position="157"/>
    </location>
</feature>
<evidence type="ECO:0000256" key="2">
    <source>
        <dbReference type="ARBA" id="ARBA00022448"/>
    </source>
</evidence>
<evidence type="ECO:0000256" key="4">
    <source>
        <dbReference type="ARBA" id="ARBA00022679"/>
    </source>
</evidence>
<dbReference type="InterPro" id="IPR050951">
    <property type="entry name" value="Retrovirus_Pol_polyprotein"/>
</dbReference>
<dbReference type="EC" id="2.7.7.49" evidence="1"/>
<dbReference type="FunFam" id="3.10.10.10:FF:000007">
    <property type="entry name" value="Retrovirus-related Pol polyprotein from transposon 17.6-like Protein"/>
    <property type="match status" value="1"/>
</dbReference>
<gene>
    <name evidence="15" type="ORF">PLXY2_LOCUS3748</name>
</gene>
<keyword evidence="4" id="KW-0808">Transferase</keyword>
<dbReference type="InterPro" id="IPR021109">
    <property type="entry name" value="Peptidase_aspartic_dom_sf"/>
</dbReference>
<dbReference type="InterPro" id="IPR041577">
    <property type="entry name" value="RT_RNaseH_2"/>
</dbReference>
<dbReference type="SUPFAM" id="SSF57756">
    <property type="entry name" value="Retrovirus zinc finger-like domains"/>
    <property type="match status" value="1"/>
</dbReference>
<keyword evidence="11" id="KW-0511">Multifunctional enzyme</keyword>
<dbReference type="Gene3D" id="4.10.60.10">
    <property type="entry name" value="Zinc finger, CCHC-type"/>
    <property type="match status" value="1"/>
</dbReference>
<dbReference type="SUPFAM" id="SSF53098">
    <property type="entry name" value="Ribonuclease H-like"/>
    <property type="match status" value="1"/>
</dbReference>
<dbReference type="InterPro" id="IPR001584">
    <property type="entry name" value="Integrase_cat-core"/>
</dbReference>
<keyword evidence="9" id="KW-0378">Hydrolase</keyword>
<dbReference type="FunFam" id="3.30.70.270:FF:000020">
    <property type="entry name" value="Transposon Tf2-6 polyprotein-like Protein"/>
    <property type="match status" value="1"/>
</dbReference>
<dbReference type="Proteomes" id="UP000653454">
    <property type="component" value="Unassembled WGS sequence"/>
</dbReference>
<keyword evidence="10" id="KW-0695">RNA-directed DNA polymerase</keyword>
<name>A0A8S4DZN3_PLUXY</name>
<dbReference type="InterPro" id="IPR000477">
    <property type="entry name" value="RT_dom"/>
</dbReference>
<evidence type="ECO:0000256" key="7">
    <source>
        <dbReference type="ARBA" id="ARBA00022750"/>
    </source>
</evidence>
<dbReference type="Gene3D" id="3.10.10.10">
    <property type="entry name" value="HIV Type 1 Reverse Transcriptase, subunit A, domain 1"/>
    <property type="match status" value="1"/>
</dbReference>
<evidence type="ECO:0000256" key="3">
    <source>
        <dbReference type="ARBA" id="ARBA00022670"/>
    </source>
</evidence>
<dbReference type="InterPro" id="IPR036875">
    <property type="entry name" value="Znf_CCHC_sf"/>
</dbReference>
<dbReference type="CDD" id="cd09274">
    <property type="entry name" value="RNase_HI_RT_Ty3"/>
    <property type="match status" value="1"/>
</dbReference>
<keyword evidence="5" id="KW-0548">Nucleotidyltransferase</keyword>
<proteinExistence type="predicted"/>
<dbReference type="PROSITE" id="PS50878">
    <property type="entry name" value="RT_POL"/>
    <property type="match status" value="1"/>
</dbReference>
<dbReference type="Gene3D" id="2.40.70.10">
    <property type="entry name" value="Acid Proteases"/>
    <property type="match status" value="1"/>
</dbReference>
<dbReference type="Pfam" id="PF17919">
    <property type="entry name" value="RT_RNaseH_2"/>
    <property type="match status" value="1"/>
</dbReference>
<keyword evidence="16" id="KW-1185">Reference proteome</keyword>
<dbReference type="GO" id="GO:0004519">
    <property type="term" value="F:endonuclease activity"/>
    <property type="evidence" value="ECO:0007669"/>
    <property type="project" value="UniProtKB-KW"/>
</dbReference>
<dbReference type="GO" id="GO:0006508">
    <property type="term" value="P:proteolysis"/>
    <property type="evidence" value="ECO:0007669"/>
    <property type="project" value="UniProtKB-KW"/>
</dbReference>
<dbReference type="Pfam" id="PF15469">
    <property type="entry name" value="Sec5"/>
    <property type="match status" value="1"/>
</dbReference>
<dbReference type="CDD" id="cd01647">
    <property type="entry name" value="RT_LTR"/>
    <property type="match status" value="1"/>
</dbReference>
<dbReference type="Pfam" id="PF00078">
    <property type="entry name" value="RVT_1"/>
    <property type="match status" value="1"/>
</dbReference>
<accession>A0A8S4DZN3</accession>
<feature type="compositionally biased region" description="Basic residues" evidence="12">
    <location>
        <begin position="27"/>
        <end position="53"/>
    </location>
</feature>
<sequence length="1904" mass="216198">MDGQLRDLATPERCGTRRQVEGEPRRSRSRSRRSRSRSRSSRRRRHRRGRSRSHSQSSSRSMRGRRSRSRLSLREQERELERERLRLNALEDRVRRRRSELREYSNAREDTRLNEPPKQMVDPQCSKVPAGEHAGPQEENTSGVNISTQQKTTKGTESVSVNDVVNILNLLRHETQPSTAPHTHNINNKNILPDFDPSTKNQRIDTWLKKVNECATVYGWDDKTVIHFAMQKLQGLAKMWNESQNTILFTWSEWQKKLLDAFPCEQNYGQSLEEMLKRKSRLGEPIEVYFYEKLALLNQCEIEGKRAVDCIIHGLTDKTTKSSALTLRCSQPDQLLQFLMSNKESPSLYTNERTNYRSRVNIESNIKTSGFRPNNRQNNFQREPVWFNCKEKGHPYMKCPKPLIKCLQCHRFGHTVESCKLTPPQNNSVVNGSQKTMCISSSNPNSKYLKDVTINGVDSKAFVDFGSEASLIMESFALKLGLDSDRVGIPLKGFGNNIICSKGKVTAELVIDDVSATVSLQVIQDDLLETPLLVGQSFTEQKHVVVYKNSEQLHFLSTGDDAILPNVESEQTFTVKVLSSMFVELHGPGTVFAKTEVPMNGLILVTGRIVGKPNHQFAIHGGIYQVTNGNVRLTVTPSSKICRIHQNAILSRATNVQIINRISTPLREPLEVTDRDNLGQIKVASNVSEEHVQRLHVLLDKYKHCFASSLKDLGCTTAAEMSIEVNSNKPIVYRPYRLSHKEREDVRVMVGEMQEAGIIRESVSDYASPIILVRKRDGKLRMCIDYRQLNSVTTKEHYPMPVIDDEISRLSGQAYFVTLDLASGYYQVPISEESKHLTSFVTPDGQYEFNRMPFGLANAPAVFQRMMNRVLGSARYTKATAYLDDILIYGKTIDECLERLEDVLRLLDNANLTLNLSKCEFLLDKIDYLGYEISSAGIRPGDRKIQSVADFPVPTNIHSVRQFLGLVGYFRKFILNFAQIAHPLTRLLKKDAKWSWSVAEESAFQTLKQKLTSRPILAIYDPEAETELHTDASKVGVGGILMQKAQNSNSFKPVAYYSRQTSPEEKNFHAYELETLAVVGSLKKFRVYLLGKAFKIVTDCSALRSTFSKRDIIPRIARWWLLLQEFNCNVEYRSGSKMAHVDALSRNPVTTDSPSSSSCNISDDCFPCVMSITSGSDDWLHTLQLGDSELRRIRDILSSNMDADGLKYIKDNYIIKDNKLYRILDGDASNIRWVVPKGARWQICRLNHDDLGHFGIEKTLERIKSSYWFPNMSKFVKKYVGACLECAYAKKSVNNKEGQLHPIEKVDIPFHTVHIDHLGPFVRSKRGNSYLLVVVDSFTKFALVKPVKNTKTETAIRILNDIFYTFRVPDRLISDRGSCFTSHAFKRYCTEKGLKHILNAVASPRSNGQVERYNRTILDSLKALGLNSNEKNWDDDVGKVQWGLNNTRQKTTGRTPSEVMFGTSMNVEIDPRFNELRQETGENTDIDIIRTEVKDRLDHEQEKQKINYDKGRRPARLYSEGDLIKLTKTTFNNDGKSKKLLPSYVGPYRPLSIVESVIFEYRAHGMTAFLQRALRRVKALAGQETWRIVEFTEYGAITNTPHELEAIVKDALTQIHECVFAPGRRERPLLEAGALQQHSRPLLLAAAPALDHPPPDQQEFNNTSLSVALDQPLDETLPHSAGQDRGPSWQQRLLIAACNAHYTRKVTLNNIAKAYVQYEFPVPTLAIQTTKEALSNLEATIAETYLEHKGDPLVGTIEPSMYMGRHKVDPDEVVEDARPYVYEIINNLIAVHAEVDSVCGSASTRYVRDICETVCEELARLAAAAPAGASRAAAFRARLEYRLLHVACQSHLTRKAENYLMEALASVPPLEFDEDKKRMEVLVEDFKKRMELQLASLNSNMEIV</sequence>
<reference evidence="15" key="1">
    <citation type="submission" date="2020-11" db="EMBL/GenBank/DDBJ databases">
        <authorList>
            <person name="Whiteford S."/>
        </authorList>
    </citation>
    <scope>NUCLEOTIDE SEQUENCE</scope>
</reference>
<evidence type="ECO:0000256" key="10">
    <source>
        <dbReference type="ARBA" id="ARBA00022918"/>
    </source>
</evidence>
<dbReference type="Pfam" id="PF17921">
    <property type="entry name" value="Integrase_H2C2"/>
    <property type="match status" value="1"/>
</dbReference>
<dbReference type="InterPro" id="IPR012337">
    <property type="entry name" value="RNaseH-like_sf"/>
</dbReference>
<evidence type="ECO:0000256" key="5">
    <source>
        <dbReference type="ARBA" id="ARBA00022695"/>
    </source>
</evidence>
<evidence type="ECO:0000313" key="16">
    <source>
        <dbReference type="Proteomes" id="UP000653454"/>
    </source>
</evidence>
<dbReference type="InterPro" id="IPR036397">
    <property type="entry name" value="RNaseH_sf"/>
</dbReference>
<feature type="region of interest" description="Disordered" evidence="12">
    <location>
        <begin position="1"/>
        <end position="80"/>
    </location>
</feature>
<dbReference type="PANTHER" id="PTHR37984">
    <property type="entry name" value="PROTEIN CBG26694"/>
    <property type="match status" value="1"/>
</dbReference>
<evidence type="ECO:0000256" key="9">
    <source>
        <dbReference type="ARBA" id="ARBA00022801"/>
    </source>
</evidence>
<dbReference type="Gene3D" id="3.30.420.10">
    <property type="entry name" value="Ribonuclease H-like superfamily/Ribonuclease H"/>
    <property type="match status" value="1"/>
</dbReference>
<comment type="caution">
    <text evidence="15">The sequence shown here is derived from an EMBL/GenBank/DDBJ whole genome shotgun (WGS) entry which is preliminary data.</text>
</comment>
<feature type="domain" description="Integrase catalytic" evidence="14">
    <location>
        <begin position="1305"/>
        <end position="1464"/>
    </location>
</feature>